<accession>A0ABM3M1R6</accession>
<gene>
    <name evidence="2" type="primary">LOC128199450</name>
</gene>
<keyword evidence="1" id="KW-1185">Reference proteome</keyword>
<protein>
    <submittedName>
        <fullName evidence="2">Uncharacterized protein LOC128199450</fullName>
    </submittedName>
</protein>
<evidence type="ECO:0000313" key="1">
    <source>
        <dbReference type="Proteomes" id="UP001652582"/>
    </source>
</evidence>
<dbReference type="GeneID" id="128199450"/>
<dbReference type="Proteomes" id="UP001652582">
    <property type="component" value="Chromosome 24"/>
</dbReference>
<dbReference type="RefSeq" id="XP_052744954.1">
    <property type="nucleotide sequence ID" value="XM_052888994.1"/>
</dbReference>
<proteinExistence type="predicted"/>
<reference evidence="2" key="1">
    <citation type="submission" date="2025-08" db="UniProtKB">
        <authorList>
            <consortium name="RefSeq"/>
        </authorList>
    </citation>
    <scope>IDENTIFICATION</scope>
</reference>
<sequence length="118" mass="14145">MFPAIKDAEQEKKNAEKIERLLKEKEIEMEEKFQGRIAHEMKYLKEKFEFILQNEQIRASHMLREAHRERQEKISALQTQLECKNMAGLMYVLCAERRKSRMEKLRITEGETRTTSEA</sequence>
<evidence type="ECO:0000313" key="2">
    <source>
        <dbReference type="RefSeq" id="XP_052744954.1"/>
    </source>
</evidence>
<organism evidence="1 2">
    <name type="scientific">Bicyclus anynana</name>
    <name type="common">Squinting bush brown butterfly</name>
    <dbReference type="NCBI Taxonomy" id="110368"/>
    <lineage>
        <taxon>Eukaryota</taxon>
        <taxon>Metazoa</taxon>
        <taxon>Ecdysozoa</taxon>
        <taxon>Arthropoda</taxon>
        <taxon>Hexapoda</taxon>
        <taxon>Insecta</taxon>
        <taxon>Pterygota</taxon>
        <taxon>Neoptera</taxon>
        <taxon>Endopterygota</taxon>
        <taxon>Lepidoptera</taxon>
        <taxon>Glossata</taxon>
        <taxon>Ditrysia</taxon>
        <taxon>Papilionoidea</taxon>
        <taxon>Nymphalidae</taxon>
        <taxon>Satyrinae</taxon>
        <taxon>Satyrini</taxon>
        <taxon>Mycalesina</taxon>
        <taxon>Bicyclus</taxon>
    </lineage>
</organism>
<name>A0ABM3M1R6_BICAN</name>